<dbReference type="RefSeq" id="WP_151757646.1">
    <property type="nucleotide sequence ID" value="NZ_BKZW01000002.1"/>
</dbReference>
<dbReference type="AlphaFoldDB" id="A0A5J4KJB5"/>
<comment type="caution">
    <text evidence="1">The sequence shown here is derived from an EMBL/GenBank/DDBJ whole genome shotgun (WGS) entry which is preliminary data.</text>
</comment>
<evidence type="ECO:0000313" key="2">
    <source>
        <dbReference type="Proteomes" id="UP000326912"/>
    </source>
</evidence>
<dbReference type="Proteomes" id="UP000326912">
    <property type="component" value="Unassembled WGS sequence"/>
</dbReference>
<proteinExistence type="predicted"/>
<organism evidence="1 2">
    <name type="scientific">Dictyobacter vulcani</name>
    <dbReference type="NCBI Taxonomy" id="2607529"/>
    <lineage>
        <taxon>Bacteria</taxon>
        <taxon>Bacillati</taxon>
        <taxon>Chloroflexota</taxon>
        <taxon>Ktedonobacteria</taxon>
        <taxon>Ktedonobacterales</taxon>
        <taxon>Dictyobacteraceae</taxon>
        <taxon>Dictyobacter</taxon>
    </lineage>
</organism>
<protein>
    <submittedName>
        <fullName evidence="1">Uncharacterized protein</fullName>
    </submittedName>
</protein>
<name>A0A5J4KJB5_9CHLR</name>
<sequence length="161" mass="17805">MVLTSQSEQLLALPTFKPSAPALADLKSGNVDTRLVFVLLTLAQQHALDISTIKTGHPMEPKTRGGFVNSHYYYRAVDIIAIDGKSIAGHETDPDIVDVGRILRSLSPQDRPDHIFGPAAWHATLRYTSTAGFKNDPFHNQIYADHLHLSFELETGTDNQE</sequence>
<accession>A0A5J4KJB5</accession>
<reference evidence="1 2" key="1">
    <citation type="submission" date="2019-10" db="EMBL/GenBank/DDBJ databases">
        <title>Dictyobacter vulcani sp. nov., within the class Ktedonobacteria, isolated from soil of volcanic Mt. Zao.</title>
        <authorList>
            <person name="Zheng Y."/>
            <person name="Wang C.M."/>
            <person name="Sakai Y."/>
            <person name="Abe K."/>
            <person name="Yokota A."/>
            <person name="Yabe S."/>
        </authorList>
    </citation>
    <scope>NUCLEOTIDE SEQUENCE [LARGE SCALE GENOMIC DNA]</scope>
    <source>
        <strain evidence="1 2">W12</strain>
    </source>
</reference>
<dbReference type="EMBL" id="BKZW01000002">
    <property type="protein sequence ID" value="GER89808.1"/>
    <property type="molecule type" value="Genomic_DNA"/>
</dbReference>
<evidence type="ECO:0000313" key="1">
    <source>
        <dbReference type="EMBL" id="GER89808.1"/>
    </source>
</evidence>
<keyword evidence="2" id="KW-1185">Reference proteome</keyword>
<gene>
    <name evidence="1" type="ORF">KDW_39700</name>
</gene>